<dbReference type="GO" id="GO:0016787">
    <property type="term" value="F:hydrolase activity"/>
    <property type="evidence" value="ECO:0007669"/>
    <property type="project" value="UniProtKB-KW"/>
</dbReference>
<sequence>MKTAMAGSQEGLGIDSQQSRSLELKNELHTFFHDLKNFRPCGTLFMYGFPDHPCKNQWLDFEYALIGKSFNGIIKDLISLIVRGLAAVRYRVFHDGVAILRVYLLVHCSDNEYKLKQYSRFPNLDEKEYRLKVQSLINVMDFNKRSWYIGNCEQLLNYLIDHHVIIFDFKFAGLKGSTKWSIFNRTLEVDEFHIDRMIHGECYRDYIPEFDASSSSSSSPIKENKEERLLQIYNKISSPEFQLDRMSSFEKEIMNEVLNDEIPGFQSTLYAYQRRSVAKMYEKEIFSEKLIQKIYVKVNNDYYLNVENKRIYEKPEYFETPKGGILAENMGLGKTCITLALICITKFQISELPEGFKPNKISGMKSLLNNCVELITERAIPWRQYEDILPTSVTQSLLSNHVKFKITEAKMENYRLIQFEKERYLTSSTMIVVPDNLFNQWISEIKKHIKTNYLKVIEIRAVNSESPTLTKILDSDVVLVSIGAFKHKTHQGILKSVYWKRLVVDEGHSMSSNTSNSVQFASDLMAERRWIITGTPTDGLTGLHMEEDNNEYTIKKKFIARNDLKKLGVLWGSFFKMKPWIPNDSIGESKLWSSRVINPFLKNSKYASYEVEQHLRALLVRHSIKDVELDVKLPKLHHIPVYIKPSFFDTLSINLFIAVLAINTVTSERTDKDYMFHPSNKIHLQRLISNLQKAAFYWTGFSIQDIEGLLNIAQYAAGNKDKVYSEEDYKLLHNSIYIAKAALSNSRWRSACTLHEMSYFVGNLPKMFRQEYSISNYEKFDDYGNQIGVYGYPQLISIQKFFYRSRLIESEDILDESLMKESKPFWKNYWRAGTNKNSRSKVVLNSDFEKQEKIDLTALKYVEKLPKWADGFDPMQEEENNQKRHSSNEVDDNEGSTRKMKKKKAGQSNSNFRPSLKQAKSVQQMLRDGLLLGTASSKLSYLGSRLMENQTKKIKSIVFYEFENSAYYLTELLDILGVNYLMYSSYLNPRERSMNLITFDSFDVSLHGGTVLIMDLKLASHGLTILEATNVFFINPVWNKTIEAQAIKRSHRIGQTKEVFVETLILEKTIEEEMYKKRHSHSNDGDEQLEKNLIDNTGMQEYILRFEFLKMFDDFIDEYEPLRSKTTCNEDLKLGEYDDDGGIGIKSCTSKVVDNIRTWKVPLFSNENLNHISGVINNNKNHKKTNEMSEKKASVSTQQVLSKLKQR</sequence>
<evidence type="ECO:0000256" key="3">
    <source>
        <dbReference type="ARBA" id="ARBA00022840"/>
    </source>
</evidence>
<evidence type="ECO:0000259" key="6">
    <source>
        <dbReference type="PROSITE" id="PS51194"/>
    </source>
</evidence>
<dbReference type="GO" id="GO:0006281">
    <property type="term" value="P:DNA repair"/>
    <property type="evidence" value="ECO:0007669"/>
    <property type="project" value="TreeGrafter"/>
</dbReference>
<feature type="compositionally biased region" description="Polar residues" evidence="4">
    <location>
        <begin position="906"/>
        <end position="918"/>
    </location>
</feature>
<feature type="domain" description="Helicase C-terminal" evidence="6">
    <location>
        <begin position="946"/>
        <end position="1094"/>
    </location>
</feature>
<dbReference type="Pfam" id="PF00271">
    <property type="entry name" value="Helicase_C"/>
    <property type="match status" value="1"/>
</dbReference>
<dbReference type="InterPro" id="IPR050628">
    <property type="entry name" value="SNF2_RAD54_helicase_TF"/>
</dbReference>
<evidence type="ECO:0000256" key="1">
    <source>
        <dbReference type="ARBA" id="ARBA00022741"/>
    </source>
</evidence>
<keyword evidence="1" id="KW-0547">Nucleotide-binding</keyword>
<dbReference type="InterPro" id="IPR038718">
    <property type="entry name" value="SNF2-like_sf"/>
</dbReference>
<proteinExistence type="predicted"/>
<evidence type="ECO:0000256" key="2">
    <source>
        <dbReference type="ARBA" id="ARBA00022801"/>
    </source>
</evidence>
<dbReference type="PANTHER" id="PTHR45626:SF51">
    <property type="entry name" value="SNF2-RELATED DOMAIN-CONTAINING PROTEIN"/>
    <property type="match status" value="1"/>
</dbReference>
<keyword evidence="3" id="KW-0067">ATP-binding</keyword>
<dbReference type="PROSITE" id="PS51192">
    <property type="entry name" value="HELICASE_ATP_BIND_1"/>
    <property type="match status" value="1"/>
</dbReference>
<evidence type="ECO:0000313" key="8">
    <source>
        <dbReference type="Proteomes" id="UP000094801"/>
    </source>
</evidence>
<dbReference type="InterPro" id="IPR049730">
    <property type="entry name" value="SNF2/RAD54-like_C"/>
</dbReference>
<accession>A0A1E4T3X3</accession>
<organism evidence="7 8">
    <name type="scientific">[Candida] arabinofermentans NRRL YB-2248</name>
    <dbReference type="NCBI Taxonomy" id="983967"/>
    <lineage>
        <taxon>Eukaryota</taxon>
        <taxon>Fungi</taxon>
        <taxon>Dikarya</taxon>
        <taxon>Ascomycota</taxon>
        <taxon>Saccharomycotina</taxon>
        <taxon>Pichiomycetes</taxon>
        <taxon>Pichiales</taxon>
        <taxon>Pichiaceae</taxon>
        <taxon>Ogataea</taxon>
        <taxon>Ogataea/Candida clade</taxon>
    </lineage>
</organism>
<reference evidence="8" key="1">
    <citation type="submission" date="2016-04" db="EMBL/GenBank/DDBJ databases">
        <title>Comparative genomics of biotechnologically important yeasts.</title>
        <authorList>
            <consortium name="DOE Joint Genome Institute"/>
            <person name="Riley R."/>
            <person name="Haridas S."/>
            <person name="Wolfe K.H."/>
            <person name="Lopes M.R."/>
            <person name="Hittinger C.T."/>
            <person name="Goker M."/>
            <person name="Salamov A."/>
            <person name="Wisecaver J."/>
            <person name="Long T.M."/>
            <person name="Aerts A.L."/>
            <person name="Barry K."/>
            <person name="Choi C."/>
            <person name="Clum A."/>
            <person name="Coughlan A.Y."/>
            <person name="Deshpande S."/>
            <person name="Douglass A.P."/>
            <person name="Hanson S.J."/>
            <person name="Klenk H.-P."/>
            <person name="Labutti K."/>
            <person name="Lapidus A."/>
            <person name="Lindquist E."/>
            <person name="Lipzen A."/>
            <person name="Meier-Kolthoff J.P."/>
            <person name="Ohm R.A."/>
            <person name="Otillar R.P."/>
            <person name="Pangilinan J."/>
            <person name="Peng Y."/>
            <person name="Rokas A."/>
            <person name="Rosa C.A."/>
            <person name="Scheuner C."/>
            <person name="Sibirny A.A."/>
            <person name="Slot J.C."/>
            <person name="Stielow J.B."/>
            <person name="Sun H."/>
            <person name="Kurtzman C.P."/>
            <person name="Blackwell M."/>
            <person name="Grigoriev I.V."/>
            <person name="Jeffries T.W."/>
        </authorList>
    </citation>
    <scope>NUCLEOTIDE SEQUENCE [LARGE SCALE GENOMIC DNA]</scope>
    <source>
        <strain evidence="8">NRRL YB-2248</strain>
    </source>
</reference>
<dbReference type="GO" id="GO:0005634">
    <property type="term" value="C:nucleus"/>
    <property type="evidence" value="ECO:0007669"/>
    <property type="project" value="TreeGrafter"/>
</dbReference>
<feature type="domain" description="Helicase ATP-binding" evidence="5">
    <location>
        <begin position="431"/>
        <end position="554"/>
    </location>
</feature>
<dbReference type="GO" id="GO:0008094">
    <property type="term" value="F:ATP-dependent activity, acting on DNA"/>
    <property type="evidence" value="ECO:0007669"/>
    <property type="project" value="TreeGrafter"/>
</dbReference>
<evidence type="ECO:0000313" key="7">
    <source>
        <dbReference type="EMBL" id="ODV86434.1"/>
    </source>
</evidence>
<dbReference type="CDD" id="cd18793">
    <property type="entry name" value="SF2_C_SNF"/>
    <property type="match status" value="1"/>
</dbReference>
<evidence type="ECO:0000259" key="5">
    <source>
        <dbReference type="PROSITE" id="PS51192"/>
    </source>
</evidence>
<dbReference type="InterPro" id="IPR027417">
    <property type="entry name" value="P-loop_NTPase"/>
</dbReference>
<name>A0A1E4T3X3_9ASCO</name>
<dbReference type="InterPro" id="IPR014001">
    <property type="entry name" value="Helicase_ATP-bd"/>
</dbReference>
<feature type="region of interest" description="Disordered" evidence="4">
    <location>
        <begin position="1178"/>
        <end position="1207"/>
    </location>
</feature>
<dbReference type="Proteomes" id="UP000094801">
    <property type="component" value="Unassembled WGS sequence"/>
</dbReference>
<dbReference type="PANTHER" id="PTHR45626">
    <property type="entry name" value="TRANSCRIPTION TERMINATION FACTOR 2-RELATED"/>
    <property type="match status" value="1"/>
</dbReference>
<evidence type="ECO:0000256" key="4">
    <source>
        <dbReference type="SAM" id="MobiDB-lite"/>
    </source>
</evidence>
<protein>
    <recommendedName>
        <fullName evidence="9">Helicase C-terminal domain-containing protein</fullName>
    </recommendedName>
</protein>
<dbReference type="STRING" id="983967.A0A1E4T3X3"/>
<dbReference type="GO" id="GO:0005524">
    <property type="term" value="F:ATP binding"/>
    <property type="evidence" value="ECO:0007669"/>
    <property type="project" value="UniProtKB-KW"/>
</dbReference>
<feature type="region of interest" description="Disordered" evidence="4">
    <location>
        <begin position="872"/>
        <end position="918"/>
    </location>
</feature>
<dbReference type="Gene3D" id="3.40.50.300">
    <property type="entry name" value="P-loop containing nucleotide triphosphate hydrolases"/>
    <property type="match status" value="1"/>
</dbReference>
<dbReference type="EMBL" id="KV453850">
    <property type="protein sequence ID" value="ODV86434.1"/>
    <property type="molecule type" value="Genomic_DNA"/>
</dbReference>
<gene>
    <name evidence="7" type="ORF">CANARDRAFT_6906</name>
</gene>
<dbReference type="OrthoDB" id="2801544at2759"/>
<evidence type="ECO:0008006" key="9">
    <source>
        <dbReference type="Google" id="ProtNLM"/>
    </source>
</evidence>
<dbReference type="SMART" id="SM00487">
    <property type="entry name" value="DEXDc"/>
    <property type="match status" value="1"/>
</dbReference>
<keyword evidence="2" id="KW-0378">Hydrolase</keyword>
<keyword evidence="8" id="KW-1185">Reference proteome</keyword>
<dbReference type="Gene3D" id="3.40.50.10810">
    <property type="entry name" value="Tandem AAA-ATPase domain"/>
    <property type="match status" value="1"/>
</dbReference>
<dbReference type="InterPro" id="IPR001650">
    <property type="entry name" value="Helicase_C-like"/>
</dbReference>
<dbReference type="InterPro" id="IPR000330">
    <property type="entry name" value="SNF2_N"/>
</dbReference>
<dbReference type="AlphaFoldDB" id="A0A1E4T3X3"/>
<dbReference type="SUPFAM" id="SSF52540">
    <property type="entry name" value="P-loop containing nucleoside triphosphate hydrolases"/>
    <property type="match status" value="2"/>
</dbReference>
<dbReference type="Pfam" id="PF00176">
    <property type="entry name" value="SNF2-rel_dom"/>
    <property type="match status" value="1"/>
</dbReference>
<feature type="compositionally biased region" description="Basic and acidic residues" evidence="4">
    <location>
        <begin position="1184"/>
        <end position="1193"/>
    </location>
</feature>
<dbReference type="PROSITE" id="PS51194">
    <property type="entry name" value="HELICASE_CTER"/>
    <property type="match status" value="1"/>
</dbReference>